<protein>
    <recommendedName>
        <fullName evidence="3">39S ribosomal protein L46, mitochondrial</fullName>
    </recommendedName>
</protein>
<dbReference type="InterPro" id="IPR015797">
    <property type="entry name" value="NUDIX_hydrolase-like_dom_sf"/>
</dbReference>
<dbReference type="SUPFAM" id="SSF55811">
    <property type="entry name" value="Nudix"/>
    <property type="match status" value="1"/>
</dbReference>
<reference evidence="1 2" key="1">
    <citation type="submission" date="2022-12" db="EMBL/GenBank/DDBJ databases">
        <title>Chromosome-level genome of Tegillarca granosa.</title>
        <authorList>
            <person name="Kim J."/>
        </authorList>
    </citation>
    <scope>NUCLEOTIDE SEQUENCE [LARGE SCALE GENOMIC DNA]</scope>
    <source>
        <strain evidence="1">Teg-2019</strain>
        <tissue evidence="1">Adductor muscle</tissue>
    </source>
</reference>
<dbReference type="Gene3D" id="3.90.79.10">
    <property type="entry name" value="Nucleoside Triphosphate Pyrophosphohydrolase"/>
    <property type="match status" value="1"/>
</dbReference>
<gene>
    <name evidence="1" type="ORF">KUTeg_020970</name>
</gene>
<dbReference type="CDD" id="cd04661">
    <property type="entry name" value="NUDIX_MRP_L46"/>
    <property type="match status" value="1"/>
</dbReference>
<comment type="caution">
    <text evidence="1">The sequence shown here is derived from an EMBL/GenBank/DDBJ whole genome shotgun (WGS) entry which is preliminary data.</text>
</comment>
<dbReference type="Proteomes" id="UP001217089">
    <property type="component" value="Unassembled WGS sequence"/>
</dbReference>
<evidence type="ECO:0000313" key="2">
    <source>
        <dbReference type="Proteomes" id="UP001217089"/>
    </source>
</evidence>
<dbReference type="InterPro" id="IPR033650">
    <property type="entry name" value="Ribosomal_mL46_NUDIX"/>
</dbReference>
<accession>A0ABQ9E9H1</accession>
<proteinExistence type="predicted"/>
<name>A0ABQ9E9H1_TEGGR</name>
<dbReference type="InterPro" id="IPR040008">
    <property type="entry name" value="Ribosomal_mL46"/>
</dbReference>
<keyword evidence="2" id="KW-1185">Reference proteome</keyword>
<sequence length="137" mass="15769">MTADKSGDMKTTDRKLDRKLILIVQQKLGNDLRWVLPFAYRDDGETMKETANKALVNSCGNGLESIILGNAPCGYFKYKIPKTADGVKMFFFKACYKGGNVKLSDPSIKDYKWVTHDELSEYMKPKYYKKINQFLFE</sequence>
<evidence type="ECO:0000313" key="1">
    <source>
        <dbReference type="EMBL" id="KAJ8301983.1"/>
    </source>
</evidence>
<dbReference type="EMBL" id="JARBDR010000918">
    <property type="protein sequence ID" value="KAJ8301983.1"/>
    <property type="molecule type" value="Genomic_DNA"/>
</dbReference>
<dbReference type="PANTHER" id="PTHR13124:SF12">
    <property type="entry name" value="LARGE RIBOSOMAL SUBUNIT PROTEIN ML46"/>
    <property type="match status" value="1"/>
</dbReference>
<organism evidence="1 2">
    <name type="scientific">Tegillarca granosa</name>
    <name type="common">Malaysian cockle</name>
    <name type="synonym">Anadara granosa</name>
    <dbReference type="NCBI Taxonomy" id="220873"/>
    <lineage>
        <taxon>Eukaryota</taxon>
        <taxon>Metazoa</taxon>
        <taxon>Spiralia</taxon>
        <taxon>Lophotrochozoa</taxon>
        <taxon>Mollusca</taxon>
        <taxon>Bivalvia</taxon>
        <taxon>Autobranchia</taxon>
        <taxon>Pteriomorphia</taxon>
        <taxon>Arcoida</taxon>
        <taxon>Arcoidea</taxon>
        <taxon>Arcidae</taxon>
        <taxon>Tegillarca</taxon>
    </lineage>
</organism>
<evidence type="ECO:0008006" key="3">
    <source>
        <dbReference type="Google" id="ProtNLM"/>
    </source>
</evidence>
<dbReference type="PANTHER" id="PTHR13124">
    <property type="entry name" value="39S RIBOSOMAL PROTEIN L46, MITOCHONDRIAL PRECURSOR-RELATED"/>
    <property type="match status" value="1"/>
</dbReference>